<dbReference type="EMBL" id="MCFH01000071">
    <property type="protein sequence ID" value="ORX42096.1"/>
    <property type="molecule type" value="Genomic_DNA"/>
</dbReference>
<comment type="caution">
    <text evidence="7">The sequence shown here is derived from an EMBL/GenBank/DDBJ whole genome shotgun (WGS) entry which is preliminary data.</text>
</comment>
<dbReference type="PROSITE" id="PS50002">
    <property type="entry name" value="SH3"/>
    <property type="match status" value="1"/>
</dbReference>
<evidence type="ECO:0000313" key="7">
    <source>
        <dbReference type="EMBL" id="ORX42096.1"/>
    </source>
</evidence>
<feature type="compositionally biased region" description="Low complexity" evidence="3">
    <location>
        <begin position="422"/>
        <end position="434"/>
    </location>
</feature>
<evidence type="ECO:0000256" key="1">
    <source>
        <dbReference type="ARBA" id="ARBA00022443"/>
    </source>
</evidence>
<reference evidence="7 8" key="2">
    <citation type="submission" date="2016-08" db="EMBL/GenBank/DDBJ databases">
        <title>Pervasive Adenine N6-methylation of Active Genes in Fungi.</title>
        <authorList>
            <consortium name="DOE Joint Genome Institute"/>
            <person name="Mondo S.J."/>
            <person name="Dannebaum R.O."/>
            <person name="Kuo R.C."/>
            <person name="Labutti K."/>
            <person name="Haridas S."/>
            <person name="Kuo A."/>
            <person name="Salamov A."/>
            <person name="Ahrendt S.R."/>
            <person name="Lipzen A."/>
            <person name="Sullivan W."/>
            <person name="Andreopoulos W.B."/>
            <person name="Clum A."/>
            <person name="Lindquist E."/>
            <person name="Daum C."/>
            <person name="Ramamoorthy G.K."/>
            <person name="Gryganskyi A."/>
            <person name="Culley D."/>
            <person name="Magnuson J.K."/>
            <person name="James T.Y."/>
            <person name="O'Malley M.A."/>
            <person name="Stajich J.E."/>
            <person name="Spatafora J.W."/>
            <person name="Visel A."/>
            <person name="Grigoriev I.V."/>
        </authorList>
    </citation>
    <scope>NUCLEOTIDE SEQUENCE [LARGE SCALE GENOMIC DNA]</scope>
    <source>
        <strain evidence="8">finn</strain>
    </source>
</reference>
<dbReference type="OrthoDB" id="5340910at2759"/>
<accession>A0A1Y1UWU0</accession>
<reference evidence="7 8" key="1">
    <citation type="submission" date="2016-08" db="EMBL/GenBank/DDBJ databases">
        <title>Genomes of anaerobic fungi encode conserved fungal cellulosomes for biomass hydrolysis.</title>
        <authorList>
            <consortium name="DOE Joint Genome Institute"/>
            <person name="Haitjema C.H."/>
            <person name="Gilmore S.P."/>
            <person name="Henske J.K."/>
            <person name="Solomon K.V."/>
            <person name="De Groot R."/>
            <person name="Kuo A."/>
            <person name="Mondo S.J."/>
            <person name="Salamov A.A."/>
            <person name="Labutti K."/>
            <person name="Zhao Z."/>
            <person name="Chiniquy J."/>
            <person name="Barry K."/>
            <person name="Brewer H.M."/>
            <person name="Purvine S.O."/>
            <person name="Wright A.T."/>
            <person name="Boxma B."/>
            <person name="Van Alen T."/>
            <person name="Hackstein J.H."/>
            <person name="Baker S.E."/>
            <person name="Grigoriev I.V."/>
            <person name="O'Malley M.A."/>
        </authorList>
    </citation>
    <scope>NUCLEOTIDE SEQUENCE [LARGE SCALE GENOMIC DNA]</scope>
    <source>
        <strain evidence="8">finn</strain>
    </source>
</reference>
<evidence type="ECO:0000256" key="4">
    <source>
        <dbReference type="SAM" id="Phobius"/>
    </source>
</evidence>
<keyword evidence="8" id="KW-1185">Reference proteome</keyword>
<evidence type="ECO:0000256" key="3">
    <source>
        <dbReference type="SAM" id="MobiDB-lite"/>
    </source>
</evidence>
<dbReference type="InterPro" id="IPR036028">
    <property type="entry name" value="SH3-like_dom_sf"/>
</dbReference>
<keyword evidence="5" id="KW-0732">Signal</keyword>
<dbReference type="STRING" id="1754191.A0A1Y1UWU0"/>
<keyword evidence="1 2" id="KW-0728">SH3 domain</keyword>
<dbReference type="Gene3D" id="2.30.30.40">
    <property type="entry name" value="SH3 Domains"/>
    <property type="match status" value="1"/>
</dbReference>
<keyword evidence="4" id="KW-1133">Transmembrane helix</keyword>
<dbReference type="Proteomes" id="UP000193719">
    <property type="component" value="Unassembled WGS sequence"/>
</dbReference>
<feature type="transmembrane region" description="Helical" evidence="4">
    <location>
        <begin position="254"/>
        <end position="272"/>
    </location>
</feature>
<feature type="region of interest" description="Disordered" evidence="3">
    <location>
        <begin position="406"/>
        <end position="440"/>
    </location>
</feature>
<evidence type="ECO:0000259" key="6">
    <source>
        <dbReference type="PROSITE" id="PS50002"/>
    </source>
</evidence>
<proteinExistence type="predicted"/>
<keyword evidence="4" id="KW-0812">Transmembrane</keyword>
<dbReference type="SUPFAM" id="SSF50044">
    <property type="entry name" value="SH3-domain"/>
    <property type="match status" value="1"/>
</dbReference>
<keyword evidence="4" id="KW-0472">Membrane</keyword>
<evidence type="ECO:0000256" key="5">
    <source>
        <dbReference type="SAM" id="SignalP"/>
    </source>
</evidence>
<dbReference type="Pfam" id="PF14604">
    <property type="entry name" value="SH3_9"/>
    <property type="match status" value="1"/>
</dbReference>
<name>A0A1Y1UWU0_9FUNG</name>
<feature type="domain" description="SH3" evidence="6">
    <location>
        <begin position="344"/>
        <end position="405"/>
    </location>
</feature>
<evidence type="ECO:0000256" key="2">
    <source>
        <dbReference type="PROSITE-ProRule" id="PRU00192"/>
    </source>
</evidence>
<dbReference type="AlphaFoldDB" id="A0A1Y1UWU0"/>
<evidence type="ECO:0000313" key="8">
    <source>
        <dbReference type="Proteomes" id="UP000193719"/>
    </source>
</evidence>
<feature type="chain" id="PRO_5012508241" description="SH3 domain-containing protein" evidence="5">
    <location>
        <begin position="18"/>
        <end position="440"/>
    </location>
</feature>
<dbReference type="InterPro" id="IPR001452">
    <property type="entry name" value="SH3_domain"/>
</dbReference>
<protein>
    <recommendedName>
        <fullName evidence="6">SH3 domain-containing protein</fullName>
    </recommendedName>
</protein>
<gene>
    <name evidence="7" type="ORF">BCR36DRAFT_363008</name>
</gene>
<organism evidence="7 8">
    <name type="scientific">Piromyces finnis</name>
    <dbReference type="NCBI Taxonomy" id="1754191"/>
    <lineage>
        <taxon>Eukaryota</taxon>
        <taxon>Fungi</taxon>
        <taxon>Fungi incertae sedis</taxon>
        <taxon>Chytridiomycota</taxon>
        <taxon>Chytridiomycota incertae sedis</taxon>
        <taxon>Neocallimastigomycetes</taxon>
        <taxon>Neocallimastigales</taxon>
        <taxon>Neocallimastigaceae</taxon>
        <taxon>Piromyces</taxon>
    </lineage>
</organism>
<feature type="signal peptide" evidence="5">
    <location>
        <begin position="1"/>
        <end position="17"/>
    </location>
</feature>
<dbReference type="SMART" id="SM00326">
    <property type="entry name" value="SH3"/>
    <property type="match status" value="1"/>
</dbReference>
<sequence>MWRSLYFFFLIIKSVLSEYQPFSVALGKTQPTIGINPDLSVLTEEDFPCFSIADNSACSGYEFYIPQSGYYGYSKKDSSDFTTYVNLEVANDNGYIMATCPNVSSHDFSKIAYRYSVYCGRMMYSQVRWCKQNPDNYRQKASLMLCRRTCMEYAQSIVDYGASVCGDTTIAQKISDNIVARWCNLFTDDEGCIEGVKNEVENCGYSSASRSSEAVTFNPNNACWKQPDKIEEMKQKADNEEKSQVKMGSIKWKIAYPLGVMLIISLATLLLWKKQKELYKNGYGYIVENEPAPEIIPSNVKPSRDYIDPSELEFPEATLPRKSSFAVGTLSRSNTTKTNGGTDNSAIYMVAIYNYHARMDDELELKAGDRIRVEHQYNDGWAAGINESNNKFGAFPLICCSDNISSNQSQLPTRNRSRMKSRSSSTIKSTVRSTPLRKNI</sequence>